<feature type="region of interest" description="Disordered" evidence="1">
    <location>
        <begin position="67"/>
        <end position="86"/>
    </location>
</feature>
<organism evidence="2 3">
    <name type="scientific">Paraburkholderia lacunae</name>
    <dbReference type="NCBI Taxonomy" id="2211104"/>
    <lineage>
        <taxon>Bacteria</taxon>
        <taxon>Pseudomonadati</taxon>
        <taxon>Pseudomonadota</taxon>
        <taxon>Betaproteobacteria</taxon>
        <taxon>Burkholderiales</taxon>
        <taxon>Burkholderiaceae</taxon>
        <taxon>Paraburkholderia</taxon>
    </lineage>
</organism>
<sequence>MKVDWRFTWPFIGFAVIPAWKRIHAAIKKAAFEGGFLRRRSGLTLTNPFAQTIHMAIMLIKDMGVVQSESARSGPKRRSAKRVSAA</sequence>
<dbReference type="RefSeq" id="WP_133300345.1">
    <property type="nucleotide sequence ID" value="NZ_QHKS01000009.1"/>
</dbReference>
<proteinExistence type="predicted"/>
<evidence type="ECO:0000313" key="2">
    <source>
        <dbReference type="EMBL" id="RDK01823.1"/>
    </source>
</evidence>
<keyword evidence="3" id="KW-1185">Reference proteome</keyword>
<gene>
    <name evidence="2" type="ORF">DLM46_15780</name>
</gene>
<feature type="compositionally biased region" description="Basic residues" evidence="1">
    <location>
        <begin position="74"/>
        <end position="86"/>
    </location>
</feature>
<comment type="caution">
    <text evidence="2">The sequence shown here is derived from an EMBL/GenBank/DDBJ whole genome shotgun (WGS) entry which is preliminary data.</text>
</comment>
<protein>
    <submittedName>
        <fullName evidence="2">Uncharacterized protein</fullName>
    </submittedName>
</protein>
<dbReference type="EMBL" id="QHKS01000009">
    <property type="protein sequence ID" value="RDK01823.1"/>
    <property type="molecule type" value="Genomic_DNA"/>
</dbReference>
<dbReference type="Proteomes" id="UP000254875">
    <property type="component" value="Unassembled WGS sequence"/>
</dbReference>
<evidence type="ECO:0000256" key="1">
    <source>
        <dbReference type="SAM" id="MobiDB-lite"/>
    </source>
</evidence>
<reference evidence="3" key="1">
    <citation type="submission" date="2018-05" db="EMBL/GenBank/DDBJ databases">
        <authorList>
            <person name="Feng T."/>
        </authorList>
    </citation>
    <scope>NUCLEOTIDE SEQUENCE [LARGE SCALE GENOMIC DNA]</scope>
    <source>
        <strain evidence="3">S27</strain>
    </source>
</reference>
<name>A0A370N876_9BURK</name>
<dbReference type="AlphaFoldDB" id="A0A370N876"/>
<evidence type="ECO:0000313" key="3">
    <source>
        <dbReference type="Proteomes" id="UP000254875"/>
    </source>
</evidence>
<accession>A0A370N876</accession>